<evidence type="ECO:0000313" key="1">
    <source>
        <dbReference type="EMBL" id="MPL94713.1"/>
    </source>
</evidence>
<reference evidence="1" key="1">
    <citation type="submission" date="2019-08" db="EMBL/GenBank/DDBJ databases">
        <authorList>
            <person name="Kucharzyk K."/>
            <person name="Murdoch R.W."/>
            <person name="Higgins S."/>
            <person name="Loffler F."/>
        </authorList>
    </citation>
    <scope>NUCLEOTIDE SEQUENCE</scope>
</reference>
<sequence>MDDDGVLHGIFKLRLVEIHDDVRLFVPYQFHGGEAGAFSKQSVRSAGPCSVRISHVHVGEVLPAGEMNVHFRVRPGIEGARNPVPVAPSFDSPWCVHMKKPGIGLSHPGPEGGAPVDSVDNNDSPPEGFHVLGENLGRQVCHGLFGVGSSDEHYRSSRNPAVKNIHIGVVHRVLNGIAVITESFYLRNVGADDDGFPVFPVFREEETGHGGAAANDKEDDRFCGPDSHGVFLPSISAAKA</sequence>
<proteinExistence type="predicted"/>
<name>A0A644VWK8_9ZZZZ</name>
<dbReference type="EMBL" id="VSSQ01000438">
    <property type="protein sequence ID" value="MPL94713.1"/>
    <property type="molecule type" value="Genomic_DNA"/>
</dbReference>
<accession>A0A644VWK8</accession>
<organism evidence="1">
    <name type="scientific">bioreactor metagenome</name>
    <dbReference type="NCBI Taxonomy" id="1076179"/>
    <lineage>
        <taxon>unclassified sequences</taxon>
        <taxon>metagenomes</taxon>
        <taxon>ecological metagenomes</taxon>
    </lineage>
</organism>
<gene>
    <name evidence="1" type="ORF">SDC9_40868</name>
</gene>
<comment type="caution">
    <text evidence="1">The sequence shown here is derived from an EMBL/GenBank/DDBJ whole genome shotgun (WGS) entry which is preliminary data.</text>
</comment>
<protein>
    <submittedName>
        <fullName evidence="1">Uncharacterized protein</fullName>
    </submittedName>
</protein>
<dbReference type="AlphaFoldDB" id="A0A644VWK8"/>